<name>A0A2P6SAY5_ROSCH</name>
<dbReference type="InterPro" id="IPR011713">
    <property type="entry name" value="Leu-rich_rpt_3"/>
</dbReference>
<dbReference type="InterPro" id="IPR000157">
    <property type="entry name" value="TIR_dom"/>
</dbReference>
<accession>A0A2P6SAY5</accession>
<dbReference type="Gene3D" id="3.40.50.10140">
    <property type="entry name" value="Toll/interleukin-1 receptor homology (TIR) domain"/>
    <property type="match status" value="1"/>
</dbReference>
<dbReference type="InterPro" id="IPR032675">
    <property type="entry name" value="LRR_dom_sf"/>
</dbReference>
<dbReference type="InterPro" id="IPR001611">
    <property type="entry name" value="Leu-rich_rpt"/>
</dbReference>
<reference evidence="9 10" key="1">
    <citation type="journal article" date="2018" name="Nat. Genet.">
        <title>The Rosa genome provides new insights in the design of modern roses.</title>
        <authorList>
            <person name="Bendahmane M."/>
        </authorList>
    </citation>
    <scope>NUCLEOTIDE SEQUENCE [LARGE SCALE GENOMIC DNA]</scope>
    <source>
        <strain evidence="10">cv. Old Blush</strain>
    </source>
</reference>
<dbReference type="InterPro" id="IPR042197">
    <property type="entry name" value="Apaf_helical"/>
</dbReference>
<keyword evidence="5" id="KW-0611">Plant defense</keyword>
<keyword evidence="10" id="KW-1185">Reference proteome</keyword>
<sequence>MASTSSCRQCKYDVFLSFRGTDTRMGFTGHLYSALIQRGILTFRDDPGLERGRSIRPELLAAIEESRCAIVILSWNYASSSWCLDELVKIIQCMKERGQQVFPVFLNGADPSDVRHQRGHFELKSKAKVDVEVREHEEVYGQNNEDRVNAWRAALTQVANLSGWDAKKYSFTETRIIEEIINHILKNSVYTSASVDKGFIGMDSRIDDLLSNYICPQLGGVRFIGIHGMRGIGKTTLARAIHDEIRQDFDRAYFLSNVREMSKNNGLVSLQEKLLSEILMAKIKNIEHEDTGAAMIKRRLCRIKVLVVIDDVDQLTQLEKLAGSRNWFGPGSRIVITTTDVQLLKAHGVDATYRANGLNCDESLQLLCLKAFKKCPPPEDYLHLCYNILGYAKGLPLALVVLGSFLFGRSTDEWASAIDRLKNTPDKRIIDVLRISFDGLDEKDREIFLHIACFYRGKDKDRVTQILDYCQLNPVIGLSVLADRSLITISNNELWMHDLLQELGWEVVREQSPKEPGKRSRLWSHEDINNVLKKNMGTDSIQGMVMEWTKLQVAHWKPEAFSNLSQLSLLHICNVDLPDGLTCLSNSLRLLEWTGYPLRSLPQNFEADELVELNLCHSNIEQLWKGTKNFDKLKFIKLCHSHNIVETPDLAGVQNLESLDLEGCENLLRVHQSLGFLKKLIVLNLKDCKSLESLPSIIEMESLETLILSNCSKVNKIPEFVGNMERLSALYLDETAIEELPVSIERLSGLLSLNLSNCRNLVCLQSTINKLKSIEDLNLSGCLNLGKPQVNVGVMDCFEETDVNSGSAIEMSSTHDRKKKGRGPIFQGCKVVWRSFKKFLPSGLVQKVNIEPKSFHLPISQNVNAEPKSFHRPISQKVNAEPKSFHSPISQKVNAEPKSFHSPISQKVNTEPMSFPLPISGLCNLINLNLSNCNLGEGAFANEFGYFPSLVTLNLSGNNFVRLPSGIGLLSKLENFNLENCKRLQELSNLPSNSILDLRADGCTSLKYLFDASNLNRLNKSYFNFINCFNLNSNQGCNNIAFEMLKTFMYQGISNSRETFQIVIPGSNILEWFSHQSVGCSVSVSLPAHWNNSRVLGFALCAVFVLHEHLQVDKLYIDEFKTFNATHHLVCCLKLDGRELEVYGRQPAFRFSEEFCKVKSDHLWLFYVSRDKYFGTEWWRNSCSQFEFLFETRGPGLKVKECGVRLIYEQDVQELNKTTTQSSSGMSPYEDILISFDIPVAGETSGSGSRTCTLEEL</sequence>
<dbReference type="FunFam" id="3.40.50.10140:FF:000007">
    <property type="entry name" value="Disease resistance protein (TIR-NBS-LRR class)"/>
    <property type="match status" value="1"/>
</dbReference>
<dbReference type="PANTHER" id="PTHR11017">
    <property type="entry name" value="LEUCINE-RICH REPEAT-CONTAINING PROTEIN"/>
    <property type="match status" value="1"/>
</dbReference>
<dbReference type="SUPFAM" id="SSF52058">
    <property type="entry name" value="L domain-like"/>
    <property type="match status" value="2"/>
</dbReference>
<dbReference type="InterPro" id="IPR058192">
    <property type="entry name" value="WHD_ROQ1-like"/>
</dbReference>
<dbReference type="Proteomes" id="UP000238479">
    <property type="component" value="Chromosome 1"/>
</dbReference>
<dbReference type="PROSITE" id="PS50104">
    <property type="entry name" value="TIR"/>
    <property type="match status" value="1"/>
</dbReference>
<dbReference type="Pfam" id="PF23286">
    <property type="entry name" value="LRR_13"/>
    <property type="match status" value="1"/>
</dbReference>
<dbReference type="InterPro" id="IPR035897">
    <property type="entry name" value="Toll_tir_struct_dom_sf"/>
</dbReference>
<dbReference type="Gramene" id="PRQ55835">
    <property type="protein sequence ID" value="PRQ55835"/>
    <property type="gene ID" value="RchiOBHm_Chr1g0329001"/>
</dbReference>
<dbReference type="EC" id="3.2.2.6" evidence="1"/>
<proteinExistence type="predicted"/>
<evidence type="ECO:0000256" key="3">
    <source>
        <dbReference type="ARBA" id="ARBA00022737"/>
    </source>
</evidence>
<dbReference type="Gene3D" id="1.10.8.430">
    <property type="entry name" value="Helical domain of apoptotic protease-activating factors"/>
    <property type="match status" value="1"/>
</dbReference>
<dbReference type="Pfam" id="PF00931">
    <property type="entry name" value="NB-ARC"/>
    <property type="match status" value="1"/>
</dbReference>
<comment type="catalytic activity">
    <reaction evidence="7">
        <text>NAD(+) + H2O = ADP-D-ribose + nicotinamide + H(+)</text>
        <dbReference type="Rhea" id="RHEA:16301"/>
        <dbReference type="ChEBI" id="CHEBI:15377"/>
        <dbReference type="ChEBI" id="CHEBI:15378"/>
        <dbReference type="ChEBI" id="CHEBI:17154"/>
        <dbReference type="ChEBI" id="CHEBI:57540"/>
        <dbReference type="ChEBI" id="CHEBI:57967"/>
        <dbReference type="EC" id="3.2.2.6"/>
    </reaction>
    <physiologicalReaction direction="left-to-right" evidence="7">
        <dbReference type="Rhea" id="RHEA:16302"/>
    </physiologicalReaction>
</comment>
<keyword evidence="6" id="KW-0520">NAD</keyword>
<dbReference type="AlphaFoldDB" id="A0A2P6SAY5"/>
<dbReference type="GO" id="GO:0007165">
    <property type="term" value="P:signal transduction"/>
    <property type="evidence" value="ECO:0007669"/>
    <property type="project" value="InterPro"/>
</dbReference>
<evidence type="ECO:0000256" key="5">
    <source>
        <dbReference type="ARBA" id="ARBA00022821"/>
    </source>
</evidence>
<dbReference type="Pfam" id="PF20160">
    <property type="entry name" value="C-JID"/>
    <property type="match status" value="1"/>
</dbReference>
<keyword evidence="2" id="KW-0433">Leucine-rich repeat</keyword>
<dbReference type="PRINTS" id="PR00364">
    <property type="entry name" value="DISEASERSIST"/>
</dbReference>
<dbReference type="GO" id="GO:0061809">
    <property type="term" value="F:NAD+ nucleosidase activity, cyclic ADP-ribose generating"/>
    <property type="evidence" value="ECO:0007669"/>
    <property type="project" value="UniProtKB-EC"/>
</dbReference>
<dbReference type="Pfam" id="PF23282">
    <property type="entry name" value="WHD_ROQ1"/>
    <property type="match status" value="1"/>
</dbReference>
<evidence type="ECO:0000313" key="10">
    <source>
        <dbReference type="Proteomes" id="UP000238479"/>
    </source>
</evidence>
<dbReference type="GO" id="GO:0006952">
    <property type="term" value="P:defense response"/>
    <property type="evidence" value="ECO:0007669"/>
    <property type="project" value="InterPro"/>
</dbReference>
<evidence type="ECO:0000256" key="2">
    <source>
        <dbReference type="ARBA" id="ARBA00022614"/>
    </source>
</evidence>
<protein>
    <recommendedName>
        <fullName evidence="1">ADP-ribosyl cyclase/cyclic ADP-ribose hydrolase</fullName>
        <ecNumber evidence="1">3.2.2.6</ecNumber>
    </recommendedName>
</protein>
<keyword evidence="9" id="KW-0675">Receptor</keyword>
<dbReference type="Gene3D" id="3.80.10.10">
    <property type="entry name" value="Ribonuclease Inhibitor"/>
    <property type="match status" value="2"/>
</dbReference>
<dbReference type="OMA" id="HSHNIVE"/>
<gene>
    <name evidence="9" type="ORF">RchiOBHm_Chr1g0329001</name>
</gene>
<organism evidence="9 10">
    <name type="scientific">Rosa chinensis</name>
    <name type="common">China rose</name>
    <dbReference type="NCBI Taxonomy" id="74649"/>
    <lineage>
        <taxon>Eukaryota</taxon>
        <taxon>Viridiplantae</taxon>
        <taxon>Streptophyta</taxon>
        <taxon>Embryophyta</taxon>
        <taxon>Tracheophyta</taxon>
        <taxon>Spermatophyta</taxon>
        <taxon>Magnoliopsida</taxon>
        <taxon>eudicotyledons</taxon>
        <taxon>Gunneridae</taxon>
        <taxon>Pentapetalae</taxon>
        <taxon>rosids</taxon>
        <taxon>fabids</taxon>
        <taxon>Rosales</taxon>
        <taxon>Rosaceae</taxon>
        <taxon>Rosoideae</taxon>
        <taxon>Rosoideae incertae sedis</taxon>
        <taxon>Rosa</taxon>
    </lineage>
</organism>
<dbReference type="Pfam" id="PF01582">
    <property type="entry name" value="TIR"/>
    <property type="match status" value="1"/>
</dbReference>
<dbReference type="SMART" id="SM00255">
    <property type="entry name" value="TIR"/>
    <property type="match status" value="1"/>
</dbReference>
<feature type="domain" description="TIR" evidence="8">
    <location>
        <begin position="10"/>
        <end position="192"/>
    </location>
</feature>
<dbReference type="SUPFAM" id="SSF52540">
    <property type="entry name" value="P-loop containing nucleoside triphosphate hydrolases"/>
    <property type="match status" value="1"/>
</dbReference>
<dbReference type="Pfam" id="PF07725">
    <property type="entry name" value="LRR_3"/>
    <property type="match status" value="1"/>
</dbReference>
<keyword evidence="3" id="KW-0677">Repeat</keyword>
<evidence type="ECO:0000313" key="9">
    <source>
        <dbReference type="EMBL" id="PRQ55835.1"/>
    </source>
</evidence>
<evidence type="ECO:0000256" key="7">
    <source>
        <dbReference type="ARBA" id="ARBA00047304"/>
    </source>
</evidence>
<dbReference type="InterPro" id="IPR045344">
    <property type="entry name" value="C-JID"/>
</dbReference>
<dbReference type="InterPro" id="IPR002182">
    <property type="entry name" value="NB-ARC"/>
</dbReference>
<dbReference type="OrthoDB" id="2018313at2759"/>
<dbReference type="SUPFAM" id="SSF52200">
    <property type="entry name" value="Toll/Interleukin receptor TIR domain"/>
    <property type="match status" value="1"/>
</dbReference>
<dbReference type="EMBL" id="PDCK01000039">
    <property type="protein sequence ID" value="PRQ55835.1"/>
    <property type="molecule type" value="Genomic_DNA"/>
</dbReference>
<dbReference type="InterPro" id="IPR027417">
    <property type="entry name" value="P-loop_NTPase"/>
</dbReference>
<evidence type="ECO:0000256" key="4">
    <source>
        <dbReference type="ARBA" id="ARBA00022801"/>
    </source>
</evidence>
<dbReference type="Gene3D" id="3.40.50.300">
    <property type="entry name" value="P-loop containing nucleotide triphosphate hydrolases"/>
    <property type="match status" value="1"/>
</dbReference>
<keyword evidence="4 9" id="KW-0378">Hydrolase</keyword>
<dbReference type="PROSITE" id="PS51450">
    <property type="entry name" value="LRR"/>
    <property type="match status" value="1"/>
</dbReference>
<evidence type="ECO:0000259" key="8">
    <source>
        <dbReference type="PROSITE" id="PS50104"/>
    </source>
</evidence>
<evidence type="ECO:0000256" key="6">
    <source>
        <dbReference type="ARBA" id="ARBA00023027"/>
    </source>
</evidence>
<dbReference type="InterPro" id="IPR058546">
    <property type="entry name" value="RPS4B/Roq1-like_LRR"/>
</dbReference>
<comment type="caution">
    <text evidence="9">The sequence shown here is derived from an EMBL/GenBank/DDBJ whole genome shotgun (WGS) entry which is preliminary data.</text>
</comment>
<evidence type="ECO:0000256" key="1">
    <source>
        <dbReference type="ARBA" id="ARBA00011982"/>
    </source>
</evidence>
<dbReference type="InterPro" id="IPR044974">
    <property type="entry name" value="Disease_R_plants"/>
</dbReference>
<dbReference type="GO" id="GO:0043531">
    <property type="term" value="F:ADP binding"/>
    <property type="evidence" value="ECO:0007669"/>
    <property type="project" value="InterPro"/>
</dbReference>
<dbReference type="PANTHER" id="PTHR11017:SF559">
    <property type="entry name" value="DISEASE RESISTANCE PROTEIN CHL1"/>
    <property type="match status" value="1"/>
</dbReference>